<dbReference type="GO" id="GO:0009366">
    <property type="term" value="C:enterobactin synthetase complex"/>
    <property type="evidence" value="ECO:0007669"/>
    <property type="project" value="TreeGrafter"/>
</dbReference>
<dbReference type="GO" id="GO:0031177">
    <property type="term" value="F:phosphopantetheine binding"/>
    <property type="evidence" value="ECO:0007669"/>
    <property type="project" value="TreeGrafter"/>
</dbReference>
<comment type="caution">
    <text evidence="3">The sequence shown here is derived from an EMBL/GenBank/DDBJ whole genome shotgun (WGS) entry which is preliminary data.</text>
</comment>
<feature type="compositionally biased region" description="Basic and acidic residues" evidence="1">
    <location>
        <begin position="57"/>
        <end position="67"/>
    </location>
</feature>
<evidence type="ECO:0000259" key="2">
    <source>
        <dbReference type="Pfam" id="PF00668"/>
    </source>
</evidence>
<dbReference type="EMBL" id="SLWO01000006">
    <property type="protein sequence ID" value="TCO22693.1"/>
    <property type="molecule type" value="Genomic_DNA"/>
</dbReference>
<dbReference type="GO" id="GO:0005829">
    <property type="term" value="C:cytosol"/>
    <property type="evidence" value="ECO:0007669"/>
    <property type="project" value="TreeGrafter"/>
</dbReference>
<protein>
    <submittedName>
        <fullName evidence="3">Condensation domain-containing protein</fullName>
    </submittedName>
</protein>
<sequence>DSEYEQETIGSVLSCYQSILEELILTVSSATKKQNLNLPEAKGLKEENKIDPQSNAPHERESGKEENFTNPSYNQLFYLSKWKLVCDVIVSTYSVEELNIKAFKKAINQLIQRHEVLRTRFDIKDGIWRQKNVPNDKFFLNIDDPYIIGSQEKLNEIIRKEFFRKFDVFVEPLILIQIYKIEKGNYHILITIHHAITDGYSVGIMMEELKKLYEINLGKPMILDKLNYQYNDFINWQEQFLRSSEGTIHKKYWIKKLEGFNPELEFTPLDNKEEFVQKELSVTTDAYISKGLFLKLNAFAENNGLTRSAVLMGALILLLKELSKTNDITIAAPSSGRNLSYFDDMDITGNIGFFVNLLFVRNIINNDMSLKDSLLSVQKSFFEDLNYSAYPFMKLCNEIPQFLPSSKFLESIVMYNYHNYSYLKDSVYNIGDKGKRVITETVPMICNMGLNVTEYKNCFQLMFIYNKQLFNAVQRKEVKDFYLSILMQLLDNPNLIISQLKCHH</sequence>
<feature type="non-terminal residue" evidence="3">
    <location>
        <position position="1"/>
    </location>
</feature>
<feature type="region of interest" description="Disordered" evidence="1">
    <location>
        <begin position="41"/>
        <end position="67"/>
    </location>
</feature>
<dbReference type="GO" id="GO:0043041">
    <property type="term" value="P:amino acid activation for nonribosomal peptide biosynthetic process"/>
    <property type="evidence" value="ECO:0007669"/>
    <property type="project" value="TreeGrafter"/>
</dbReference>
<dbReference type="Gene3D" id="3.30.559.10">
    <property type="entry name" value="Chloramphenicol acetyltransferase-like domain"/>
    <property type="match status" value="1"/>
</dbReference>
<dbReference type="AlphaFoldDB" id="A0A4R2H843"/>
<dbReference type="RefSeq" id="WP_132534721.1">
    <property type="nucleotide sequence ID" value="NZ_SLWO01000006.1"/>
</dbReference>
<evidence type="ECO:0000313" key="3">
    <source>
        <dbReference type="EMBL" id="TCO22693.1"/>
    </source>
</evidence>
<evidence type="ECO:0000313" key="4">
    <source>
        <dbReference type="Proteomes" id="UP000295684"/>
    </source>
</evidence>
<dbReference type="SUPFAM" id="SSF52777">
    <property type="entry name" value="CoA-dependent acyltransferases"/>
    <property type="match status" value="2"/>
</dbReference>
<dbReference type="InterPro" id="IPR001242">
    <property type="entry name" value="Condensation_dom"/>
</dbReference>
<dbReference type="Gene3D" id="3.30.559.30">
    <property type="entry name" value="Nonribosomal peptide synthetase, condensation domain"/>
    <property type="match status" value="1"/>
</dbReference>
<feature type="domain" description="Condensation" evidence="2">
    <location>
        <begin position="93"/>
        <end position="501"/>
    </location>
</feature>
<dbReference type="Proteomes" id="UP000295684">
    <property type="component" value="Unassembled WGS sequence"/>
</dbReference>
<gene>
    <name evidence="3" type="ORF">EV200_106338</name>
</gene>
<name>A0A4R2H843_9SPHI</name>
<evidence type="ECO:0000256" key="1">
    <source>
        <dbReference type="SAM" id="MobiDB-lite"/>
    </source>
</evidence>
<dbReference type="Pfam" id="PF00668">
    <property type="entry name" value="Condensation"/>
    <property type="match status" value="1"/>
</dbReference>
<organism evidence="3 4">
    <name type="scientific">Pedobacter psychrotolerans</name>
    <dbReference type="NCBI Taxonomy" id="1843235"/>
    <lineage>
        <taxon>Bacteria</taxon>
        <taxon>Pseudomonadati</taxon>
        <taxon>Bacteroidota</taxon>
        <taxon>Sphingobacteriia</taxon>
        <taxon>Sphingobacteriales</taxon>
        <taxon>Sphingobacteriaceae</taxon>
        <taxon>Pedobacter</taxon>
    </lineage>
</organism>
<proteinExistence type="predicted"/>
<accession>A0A4R2H843</accession>
<reference evidence="3 4" key="1">
    <citation type="submission" date="2019-03" db="EMBL/GenBank/DDBJ databases">
        <title>Genomic Encyclopedia of Type Strains, Phase IV (KMG-IV): sequencing the most valuable type-strain genomes for metagenomic binning, comparative biology and taxonomic classification.</title>
        <authorList>
            <person name="Goeker M."/>
        </authorList>
    </citation>
    <scope>NUCLEOTIDE SEQUENCE [LARGE SCALE GENOMIC DNA]</scope>
    <source>
        <strain evidence="3 4">DSM 103236</strain>
    </source>
</reference>
<dbReference type="PANTHER" id="PTHR45527">
    <property type="entry name" value="NONRIBOSOMAL PEPTIDE SYNTHETASE"/>
    <property type="match status" value="1"/>
</dbReference>
<dbReference type="InterPro" id="IPR023213">
    <property type="entry name" value="CAT-like_dom_sf"/>
</dbReference>
<dbReference type="GO" id="GO:0047527">
    <property type="term" value="F:2,3-dihydroxybenzoate-serine ligase activity"/>
    <property type="evidence" value="ECO:0007669"/>
    <property type="project" value="TreeGrafter"/>
</dbReference>
<dbReference type="OrthoDB" id="4317020at2"/>
<dbReference type="GO" id="GO:0009239">
    <property type="term" value="P:enterobactin biosynthetic process"/>
    <property type="evidence" value="ECO:0007669"/>
    <property type="project" value="TreeGrafter"/>
</dbReference>
<dbReference type="PANTHER" id="PTHR45527:SF1">
    <property type="entry name" value="FATTY ACID SYNTHASE"/>
    <property type="match status" value="1"/>
</dbReference>